<evidence type="ECO:0000256" key="9">
    <source>
        <dbReference type="ARBA" id="ARBA00023242"/>
    </source>
</evidence>
<dbReference type="PROSITE" id="PS00028">
    <property type="entry name" value="ZINC_FINGER_C2H2_1"/>
    <property type="match status" value="14"/>
</dbReference>
<dbReference type="FunFam" id="3.30.160.60:FF:000100">
    <property type="entry name" value="Zinc finger 45-like"/>
    <property type="match status" value="1"/>
</dbReference>
<evidence type="ECO:0000313" key="14">
    <source>
        <dbReference type="EMBL" id="CAL1675146.1"/>
    </source>
</evidence>
<evidence type="ECO:0000256" key="2">
    <source>
        <dbReference type="ARBA" id="ARBA00022723"/>
    </source>
</evidence>
<evidence type="ECO:0000256" key="10">
    <source>
        <dbReference type="PROSITE-ProRule" id="PRU00042"/>
    </source>
</evidence>
<evidence type="ECO:0000256" key="11">
    <source>
        <dbReference type="PROSITE-ProRule" id="PRU01263"/>
    </source>
</evidence>
<feature type="domain" description="C2H2-type" evidence="12">
    <location>
        <begin position="826"/>
        <end position="853"/>
    </location>
</feature>
<dbReference type="SUPFAM" id="SSF57667">
    <property type="entry name" value="beta-beta-alpha zinc fingers"/>
    <property type="match status" value="8"/>
</dbReference>
<keyword evidence="6" id="KW-0805">Transcription regulation</keyword>
<dbReference type="GO" id="GO:0000978">
    <property type="term" value="F:RNA polymerase II cis-regulatory region sequence-specific DNA binding"/>
    <property type="evidence" value="ECO:0007669"/>
    <property type="project" value="TreeGrafter"/>
</dbReference>
<feature type="binding site" evidence="11">
    <location>
        <position position="8"/>
    </location>
    <ligand>
        <name>Zn(2+)</name>
        <dbReference type="ChEBI" id="CHEBI:29105"/>
    </ligand>
</feature>
<evidence type="ECO:0000256" key="3">
    <source>
        <dbReference type="ARBA" id="ARBA00022737"/>
    </source>
</evidence>
<feature type="domain" description="C2H2-type" evidence="12">
    <location>
        <begin position="770"/>
        <end position="797"/>
    </location>
</feature>
<dbReference type="FunFam" id="3.30.160.60:FF:001450">
    <property type="entry name" value="zinc finger protein 774"/>
    <property type="match status" value="1"/>
</dbReference>
<dbReference type="Proteomes" id="UP001497644">
    <property type="component" value="Chromosome 10"/>
</dbReference>
<dbReference type="InterPro" id="IPR050752">
    <property type="entry name" value="C2H2-ZF_domain"/>
</dbReference>
<feature type="domain" description="C2H2-type" evidence="12">
    <location>
        <begin position="798"/>
        <end position="825"/>
    </location>
</feature>
<evidence type="ECO:0000259" key="12">
    <source>
        <dbReference type="PROSITE" id="PS50157"/>
    </source>
</evidence>
<sequence>MSNDTLICRLCGLKHELAKSKYIFDETTNLAQKIKDTLPIRISQDDYSKYICLDCYERVTTHYDFIQNILQCSKENVNMAKSNSLFEVNKSEKMEIAAISKLYNDMIYTCPNCNIDLMILVKSNPEDCNYAFQISLAIVDQMEKSMEGNIQTCEETIELVNTCIKTSSVEDNLHESSLNHSIVNDMLNDKKQNINKTDENLPILQEDINYIDTSITLQKDNESQQLSRGTKRKLKENISCETATKSQKLETKLDATDSDILDNDYVDCVNNLIKYETLNDGIDERVEWLSSEINFKEENSTVYTETEGEHINENGTKYDDIDSKNCPKIVCDLCGARYLSQLKYEFHMERHKSGKMDRYVCTVCDKEASSENLLWDHYFHTHKSSMRYACIQCGKLFMKKPRLTGHQKRHKHFGIKEIYFEMGADEITVNQARKAIAVEIQERVAVNCSLCGKLITDLDPDAINDLATCAACEDSTLSLMVDGNEMKVISPRQYHCSKCPKHFVRKERLEFHEMRHNENMNEFVCSTCGKEFSAENSLYEHYLFVHKGARPHICEQCGKSFQLKARLKEHHRTHTGERPYQCDVCGLRCMTTNALKLHRKTHFSHNRYVCNICDKSFSKKQNMNEHLEKHWKNDKNVSLPQLFTCPVCAEDLPTYRMLKYHMMETHQIDRQDPLLTTQKPWYECNECHEKFKHQMSLKAHKEKVHEGKVNPIFQCDMCNATYRIKQLLINHIKSKHDGEKRYKCAQCGKGFNDTKSLYNHILLHTGRKPFTCEYCHMSFRRKDSRDHHRRKHTGEQPYQCSDCGQSFSTYNNRSKHRKREHGEGEIECPECGEKCNSQQEIRIHLNKHLGEKLNKLQCE</sequence>
<dbReference type="GO" id="GO:0000981">
    <property type="term" value="F:DNA-binding transcription factor activity, RNA polymerase II-specific"/>
    <property type="evidence" value="ECO:0007669"/>
    <property type="project" value="TreeGrafter"/>
</dbReference>
<dbReference type="PROSITE" id="PS50157">
    <property type="entry name" value="ZINC_FINGER_C2H2_2"/>
    <property type="match status" value="13"/>
</dbReference>
<name>A0AAV2N6N5_9HYME</name>
<keyword evidence="2 11" id="KW-0479">Metal-binding</keyword>
<reference evidence="14" key="1">
    <citation type="submission" date="2024-04" db="EMBL/GenBank/DDBJ databases">
        <authorList>
            <consortium name="Molecular Ecology Group"/>
        </authorList>
    </citation>
    <scope>NUCLEOTIDE SEQUENCE</scope>
</reference>
<accession>A0AAV2N6N5</accession>
<evidence type="ECO:0000256" key="7">
    <source>
        <dbReference type="ARBA" id="ARBA00023125"/>
    </source>
</evidence>
<dbReference type="FunFam" id="3.30.160.60:FF:002343">
    <property type="entry name" value="Zinc finger protein 33A"/>
    <property type="match status" value="1"/>
</dbReference>
<comment type="subcellular location">
    <subcellularLocation>
        <location evidence="1">Nucleus</location>
    </subcellularLocation>
</comment>
<evidence type="ECO:0000259" key="13">
    <source>
        <dbReference type="PROSITE" id="PS51915"/>
    </source>
</evidence>
<dbReference type="FunFam" id="3.30.160.60:FF:000446">
    <property type="entry name" value="Zinc finger protein"/>
    <property type="match status" value="1"/>
</dbReference>
<dbReference type="InterPro" id="IPR036236">
    <property type="entry name" value="Znf_C2H2_sf"/>
</dbReference>
<dbReference type="PANTHER" id="PTHR24384">
    <property type="entry name" value="FINGER PUTATIVE TRANSCRIPTION FACTOR FAMILY-RELATED"/>
    <property type="match status" value="1"/>
</dbReference>
<dbReference type="Pfam" id="PF13912">
    <property type="entry name" value="zf-C2H2_6"/>
    <property type="match status" value="1"/>
</dbReference>
<keyword evidence="15" id="KW-1185">Reference proteome</keyword>
<keyword evidence="8" id="KW-0804">Transcription</keyword>
<feature type="domain" description="C2H2-type" evidence="12">
    <location>
        <begin position="580"/>
        <end position="607"/>
    </location>
</feature>
<feature type="domain" description="C2H2-type" evidence="12">
    <location>
        <begin position="713"/>
        <end position="741"/>
    </location>
</feature>
<dbReference type="SMART" id="SM00868">
    <property type="entry name" value="zf-AD"/>
    <property type="match status" value="1"/>
</dbReference>
<feature type="domain" description="C2H2-type" evidence="12">
    <location>
        <begin position="643"/>
        <end position="671"/>
    </location>
</feature>
<dbReference type="SUPFAM" id="SSF57716">
    <property type="entry name" value="Glucocorticoid receptor-like (DNA-binding domain)"/>
    <property type="match status" value="1"/>
</dbReference>
<evidence type="ECO:0000256" key="4">
    <source>
        <dbReference type="ARBA" id="ARBA00022771"/>
    </source>
</evidence>
<dbReference type="AlphaFoldDB" id="A0AAV2N6N5"/>
<keyword evidence="9" id="KW-0539">Nucleus</keyword>
<evidence type="ECO:0000313" key="15">
    <source>
        <dbReference type="Proteomes" id="UP001497644"/>
    </source>
</evidence>
<feature type="binding site" evidence="11">
    <location>
        <position position="52"/>
    </location>
    <ligand>
        <name>Zn(2+)</name>
        <dbReference type="ChEBI" id="CHEBI:29105"/>
    </ligand>
</feature>
<dbReference type="PROSITE" id="PS51915">
    <property type="entry name" value="ZAD"/>
    <property type="match status" value="1"/>
</dbReference>
<feature type="domain" description="C2H2-type" evidence="12">
    <location>
        <begin position="388"/>
        <end position="417"/>
    </location>
</feature>
<keyword evidence="4 10" id="KW-0863">Zinc-finger</keyword>
<evidence type="ECO:0000256" key="5">
    <source>
        <dbReference type="ARBA" id="ARBA00022833"/>
    </source>
</evidence>
<dbReference type="GO" id="GO:0008270">
    <property type="term" value="F:zinc ion binding"/>
    <property type="evidence" value="ECO:0007669"/>
    <property type="project" value="UniProtKB-UniRule"/>
</dbReference>
<protein>
    <submittedName>
        <fullName evidence="14">Uncharacterized protein</fullName>
    </submittedName>
</protein>
<dbReference type="Pfam" id="PF00096">
    <property type="entry name" value="zf-C2H2"/>
    <property type="match status" value="3"/>
</dbReference>
<evidence type="ECO:0000256" key="8">
    <source>
        <dbReference type="ARBA" id="ARBA00023163"/>
    </source>
</evidence>
<dbReference type="EMBL" id="OZ034833">
    <property type="protein sequence ID" value="CAL1675146.1"/>
    <property type="molecule type" value="Genomic_DNA"/>
</dbReference>
<dbReference type="Gene3D" id="3.30.160.60">
    <property type="entry name" value="Classic Zinc Finger"/>
    <property type="match status" value="9"/>
</dbReference>
<dbReference type="GO" id="GO:0005634">
    <property type="term" value="C:nucleus"/>
    <property type="evidence" value="ECO:0007669"/>
    <property type="project" value="UniProtKB-SubCell"/>
</dbReference>
<keyword evidence="5 11" id="KW-0862">Zinc</keyword>
<evidence type="ECO:0000256" key="6">
    <source>
        <dbReference type="ARBA" id="ARBA00023015"/>
    </source>
</evidence>
<organism evidence="14 15">
    <name type="scientific">Lasius platythorax</name>
    <dbReference type="NCBI Taxonomy" id="488582"/>
    <lineage>
        <taxon>Eukaryota</taxon>
        <taxon>Metazoa</taxon>
        <taxon>Ecdysozoa</taxon>
        <taxon>Arthropoda</taxon>
        <taxon>Hexapoda</taxon>
        <taxon>Insecta</taxon>
        <taxon>Pterygota</taxon>
        <taxon>Neoptera</taxon>
        <taxon>Endopterygota</taxon>
        <taxon>Hymenoptera</taxon>
        <taxon>Apocrita</taxon>
        <taxon>Aculeata</taxon>
        <taxon>Formicoidea</taxon>
        <taxon>Formicidae</taxon>
        <taxon>Formicinae</taxon>
        <taxon>Lasius</taxon>
        <taxon>Lasius</taxon>
    </lineage>
</organism>
<dbReference type="PANTHER" id="PTHR24384:SF189">
    <property type="entry name" value="C2H2-TYPE DOMAIN-CONTAINING PROTEIN-RELATED"/>
    <property type="match status" value="1"/>
</dbReference>
<feature type="domain" description="C2H2-type" evidence="12">
    <location>
        <begin position="682"/>
        <end position="710"/>
    </location>
</feature>
<feature type="domain" description="C2H2-type" evidence="12">
    <location>
        <begin position="552"/>
        <end position="579"/>
    </location>
</feature>
<feature type="domain" description="C2H2-type" evidence="12">
    <location>
        <begin position="523"/>
        <end position="551"/>
    </location>
</feature>
<feature type="binding site" evidence="11">
    <location>
        <position position="55"/>
    </location>
    <ligand>
        <name>Zn(2+)</name>
        <dbReference type="ChEBI" id="CHEBI:29105"/>
    </ligand>
</feature>
<dbReference type="Gene3D" id="3.40.1800.20">
    <property type="match status" value="1"/>
</dbReference>
<feature type="binding site" evidence="11">
    <location>
        <position position="11"/>
    </location>
    <ligand>
        <name>Zn(2+)</name>
        <dbReference type="ChEBI" id="CHEBI:29105"/>
    </ligand>
</feature>
<dbReference type="InterPro" id="IPR012934">
    <property type="entry name" value="Znf_AD"/>
</dbReference>
<keyword evidence="3" id="KW-0677">Repeat</keyword>
<dbReference type="SMART" id="SM00355">
    <property type="entry name" value="ZnF_C2H2"/>
    <property type="match status" value="15"/>
</dbReference>
<proteinExistence type="predicted"/>
<dbReference type="Pfam" id="PF07776">
    <property type="entry name" value="zf-AD"/>
    <property type="match status" value="1"/>
</dbReference>
<feature type="domain" description="C2H2-type" evidence="12">
    <location>
        <begin position="494"/>
        <end position="521"/>
    </location>
</feature>
<gene>
    <name evidence="14" type="ORF">LPLAT_LOCUS1632</name>
</gene>
<feature type="domain" description="C2H2-type" evidence="12">
    <location>
        <begin position="608"/>
        <end position="635"/>
    </location>
</feature>
<evidence type="ECO:0000256" key="1">
    <source>
        <dbReference type="ARBA" id="ARBA00004123"/>
    </source>
</evidence>
<feature type="domain" description="C2H2-type" evidence="12">
    <location>
        <begin position="742"/>
        <end position="769"/>
    </location>
</feature>
<keyword evidence="7" id="KW-0238">DNA-binding</keyword>
<feature type="domain" description="ZAD" evidence="13">
    <location>
        <begin position="6"/>
        <end position="79"/>
    </location>
</feature>
<dbReference type="InterPro" id="IPR013087">
    <property type="entry name" value="Znf_C2H2_type"/>
</dbReference>